<dbReference type="InterPro" id="IPR001434">
    <property type="entry name" value="OmcB-like_DUF11"/>
</dbReference>
<dbReference type="InterPro" id="IPR033764">
    <property type="entry name" value="Sdr_B"/>
</dbReference>
<dbReference type="Pfam" id="PF17210">
    <property type="entry name" value="SdrD_B"/>
    <property type="match status" value="3"/>
</dbReference>
<feature type="domain" description="DUF11" evidence="5">
    <location>
        <begin position="620"/>
        <end position="735"/>
    </location>
</feature>
<dbReference type="InterPro" id="IPR047589">
    <property type="entry name" value="DUF11_rpt"/>
</dbReference>
<dbReference type="RefSeq" id="WP_145285538.1">
    <property type="nucleotide sequence ID" value="NZ_CP036318.1"/>
</dbReference>
<comment type="subcellular location">
    <subcellularLocation>
        <location evidence="1">Secreted</location>
    </subcellularLocation>
</comment>
<dbReference type="PANTHER" id="PTHR34819:SF3">
    <property type="entry name" value="CELL SURFACE PROTEIN"/>
    <property type="match status" value="1"/>
</dbReference>
<dbReference type="SUPFAM" id="SSF117074">
    <property type="entry name" value="Hypothetical protein PA1324"/>
    <property type="match status" value="3"/>
</dbReference>
<dbReference type="Gene3D" id="2.60.40.10">
    <property type="entry name" value="Immunoglobulins"/>
    <property type="match status" value="8"/>
</dbReference>
<evidence type="ECO:0000256" key="2">
    <source>
        <dbReference type="ARBA" id="ARBA00022525"/>
    </source>
</evidence>
<evidence type="ECO:0000256" key="1">
    <source>
        <dbReference type="ARBA" id="ARBA00004613"/>
    </source>
</evidence>
<feature type="domain" description="SD-repeat containing protein B" evidence="6">
    <location>
        <begin position="346"/>
        <end position="423"/>
    </location>
</feature>
<dbReference type="EMBL" id="CP036318">
    <property type="protein sequence ID" value="QDV56751.1"/>
    <property type="molecule type" value="Genomic_DNA"/>
</dbReference>
<dbReference type="Pfam" id="PF01345">
    <property type="entry name" value="DUF11"/>
    <property type="match status" value="5"/>
</dbReference>
<protein>
    <submittedName>
        <fullName evidence="7">Large cysteine-rich periplasmic protein OmcB</fullName>
    </submittedName>
</protein>
<dbReference type="PANTHER" id="PTHR34819">
    <property type="entry name" value="LARGE CYSTEINE-RICH PERIPLASMIC PROTEIN OMCB"/>
    <property type="match status" value="1"/>
</dbReference>
<dbReference type="Proteomes" id="UP000316770">
    <property type="component" value="Chromosome"/>
</dbReference>
<feature type="domain" description="DUF11" evidence="5">
    <location>
        <begin position="868"/>
        <end position="982"/>
    </location>
</feature>
<dbReference type="InterPro" id="IPR013783">
    <property type="entry name" value="Ig-like_fold"/>
</dbReference>
<organism evidence="7 8">
    <name type="scientific">Rosistilla oblonga</name>
    <dbReference type="NCBI Taxonomy" id="2527990"/>
    <lineage>
        <taxon>Bacteria</taxon>
        <taxon>Pseudomonadati</taxon>
        <taxon>Planctomycetota</taxon>
        <taxon>Planctomycetia</taxon>
        <taxon>Pirellulales</taxon>
        <taxon>Pirellulaceae</taxon>
        <taxon>Rosistilla</taxon>
    </lineage>
</organism>
<accession>A0A518IUI2</accession>
<evidence type="ECO:0000313" key="7">
    <source>
        <dbReference type="EMBL" id="QDV56751.1"/>
    </source>
</evidence>
<feature type="region of interest" description="Disordered" evidence="4">
    <location>
        <begin position="844"/>
        <end position="864"/>
    </location>
</feature>
<name>A0A518IUI2_9BACT</name>
<keyword evidence="3" id="KW-0732">Signal</keyword>
<feature type="region of interest" description="Disordered" evidence="4">
    <location>
        <begin position="592"/>
        <end position="613"/>
    </location>
</feature>
<feature type="domain" description="SD-repeat containing protein B" evidence="6">
    <location>
        <begin position="1118"/>
        <end position="1186"/>
    </location>
</feature>
<feature type="domain" description="DUF11" evidence="5">
    <location>
        <begin position="744"/>
        <end position="858"/>
    </location>
</feature>
<keyword evidence="8" id="KW-1185">Reference proteome</keyword>
<sequence length="1240" mass="125297">MFWNRNRKQQVKRRRRVLRAEALESRLPLASDFGGVIGTVYNDQTGDGLTGDDLPPTAAVTLHLYRDGGDGVLSSSGGGTAGDDTFIDTQTTDASGDYAFDRLTAGTYFVERVLPTGFIERSGENTVQVTITPADASGATSGTLVDNFLAGSQSLEATSATPTDESFFSDPSILGGERDLLLTYTAGLRVNLDTDPVAGTILYSSPSNALGGFEIVYDGVDGSSAIDMTGLGGANLDDSGRAEFLQMMLGADVSGVPITVTVFDDAANFSTISTTVPQTPLGAASDELLLRLSDFVPTGNGADFSSVGAIRVSITGSAAFDSEVAVIGTLGQTNQTANFAMFEPLTLGNLVFNDLNGNSSFDSGTDVGLANVDLTLYADTDGSGDFTPGTDQQVATTSTDVNGNYTFTNVIPGSYIVQVDESNFSAGNTLAGFSSSPGNPDPNNDVDNDDNGVLLAGQGAVTTAVALALNAEPTDDGDTDSDTNLTVDFGFFTSADLSITKADSPDPVVAGDTLTYTLTVLNNGAADATGVTVVDTLPANVQIDSITTSQGTSSTNGNIVTVDLGDIANGGNATIVIAVIVDPDVTTQITNTATVSGDQPDDDPSNNTATAPTDVNTQVDLVIAKVDQAAAVSAGGTLEYVITVTNNGPSLATNVVVNDTLPAGLTLSSATASQGSVSNVGNAITGLLGSLASGASATITLSTDVASSAAGTITNTATVTSDGTETNTANNTATEQTVIGRTVDLAVTKQDSVDPVVPGNQMTYTLVVTNNGPSDASGVILTDTLPAGLTLVGNTTTQGSVSNSGGIVTANLGNLASGESATITLTVDVASSVTAAFTNTATVTSNENDSEPANNTASEPTAVDRQFDLRVEKSDSADPATPGGTLTYTITVFNDGPSDATSIALTDTLPAGVTFASGSNGLTANGSVITATIPSLASGASVPFTITVNVDPAASGTLSNTASVSTSSGTELDPTNNSDTETTVLSPEIDLSITKTDSATTVGVGGMLTYTIVVTNAGPSTATGVTLSDPFPAGVTVTSVTSTVGTVTNTGNNVSGTIGTLAAGASATITVLATVNTGTTGVIVNTATVSATQTETNTANNTASDTTTVDPMDGTLSGSVYFDANRNGQRDAGETGIEGVLITLTGTDLMGNNIDRTETTDSNGDYLFDNLAAGTYRLAETQPGAFDDGEEEANPSLPTSVQDDVFASINFSPSDQGVNFNFGEERLFSKRGFLASSLGQ</sequence>
<keyword evidence="2" id="KW-0964">Secreted</keyword>
<feature type="region of interest" description="Disordered" evidence="4">
    <location>
        <begin position="955"/>
        <end position="982"/>
    </location>
</feature>
<dbReference type="NCBIfam" id="TIGR01451">
    <property type="entry name" value="B_ant_repeat"/>
    <property type="match status" value="5"/>
</dbReference>
<dbReference type="InterPro" id="IPR008966">
    <property type="entry name" value="Adhesion_dom_sf"/>
</dbReference>
<dbReference type="SUPFAM" id="SSF49401">
    <property type="entry name" value="Bacterial adhesins"/>
    <property type="match status" value="2"/>
</dbReference>
<dbReference type="GO" id="GO:0005576">
    <property type="term" value="C:extracellular region"/>
    <property type="evidence" value="ECO:0007669"/>
    <property type="project" value="UniProtKB-SubCell"/>
</dbReference>
<evidence type="ECO:0000256" key="3">
    <source>
        <dbReference type="ARBA" id="ARBA00022729"/>
    </source>
</evidence>
<gene>
    <name evidence="7" type="primary">omcB_1</name>
    <name evidence="7" type="ORF">Mal33_27500</name>
</gene>
<feature type="domain" description="SD-repeat containing protein B" evidence="6">
    <location>
        <begin position="39"/>
        <end position="140"/>
    </location>
</feature>
<proteinExistence type="predicted"/>
<dbReference type="InterPro" id="IPR051172">
    <property type="entry name" value="Chlamydia_OmcB"/>
</dbReference>
<feature type="compositionally biased region" description="Polar residues" evidence="4">
    <location>
        <begin position="956"/>
        <end position="982"/>
    </location>
</feature>
<evidence type="ECO:0000313" key="8">
    <source>
        <dbReference type="Proteomes" id="UP000316770"/>
    </source>
</evidence>
<feature type="domain" description="DUF11" evidence="5">
    <location>
        <begin position="990"/>
        <end position="1106"/>
    </location>
</feature>
<reference evidence="7 8" key="1">
    <citation type="submission" date="2019-02" db="EMBL/GenBank/DDBJ databases">
        <title>Deep-cultivation of Planctomycetes and their phenomic and genomic characterization uncovers novel biology.</title>
        <authorList>
            <person name="Wiegand S."/>
            <person name="Jogler M."/>
            <person name="Boedeker C."/>
            <person name="Pinto D."/>
            <person name="Vollmers J."/>
            <person name="Rivas-Marin E."/>
            <person name="Kohn T."/>
            <person name="Peeters S.H."/>
            <person name="Heuer A."/>
            <person name="Rast P."/>
            <person name="Oberbeckmann S."/>
            <person name="Bunk B."/>
            <person name="Jeske O."/>
            <person name="Meyerdierks A."/>
            <person name="Storesund J.E."/>
            <person name="Kallscheuer N."/>
            <person name="Luecker S."/>
            <person name="Lage O.M."/>
            <person name="Pohl T."/>
            <person name="Merkel B.J."/>
            <person name="Hornburger P."/>
            <person name="Mueller R.-W."/>
            <person name="Bruemmer F."/>
            <person name="Labrenz M."/>
            <person name="Spormann A.M."/>
            <person name="Op den Camp H."/>
            <person name="Overmann J."/>
            <person name="Amann R."/>
            <person name="Jetten M.S.M."/>
            <person name="Mascher T."/>
            <person name="Medema M.H."/>
            <person name="Devos D.P."/>
            <person name="Kaster A.-K."/>
            <person name="Ovreas L."/>
            <person name="Rohde M."/>
            <person name="Galperin M.Y."/>
            <person name="Jogler C."/>
        </authorList>
    </citation>
    <scope>NUCLEOTIDE SEQUENCE [LARGE SCALE GENOMIC DNA]</scope>
    <source>
        <strain evidence="7 8">Mal33</strain>
    </source>
</reference>
<evidence type="ECO:0000259" key="6">
    <source>
        <dbReference type="Pfam" id="PF17210"/>
    </source>
</evidence>
<dbReference type="AlphaFoldDB" id="A0A518IUI2"/>
<evidence type="ECO:0000259" key="5">
    <source>
        <dbReference type="Pfam" id="PF01345"/>
    </source>
</evidence>
<evidence type="ECO:0000256" key="4">
    <source>
        <dbReference type="SAM" id="MobiDB-lite"/>
    </source>
</evidence>
<feature type="domain" description="DUF11" evidence="5">
    <location>
        <begin position="496"/>
        <end position="611"/>
    </location>
</feature>